<feature type="domain" description="Histidine kinase" evidence="16">
    <location>
        <begin position="249"/>
        <end position="445"/>
    </location>
</feature>
<dbReference type="InterPro" id="IPR036890">
    <property type="entry name" value="HATPase_C_sf"/>
</dbReference>
<evidence type="ECO:0000256" key="15">
    <source>
        <dbReference type="SAM" id="Phobius"/>
    </source>
</evidence>
<evidence type="ECO:0000256" key="12">
    <source>
        <dbReference type="ARBA" id="ARBA00022989"/>
    </source>
</evidence>
<evidence type="ECO:0000259" key="16">
    <source>
        <dbReference type="PROSITE" id="PS50109"/>
    </source>
</evidence>
<dbReference type="PROSITE" id="PS50109">
    <property type="entry name" value="HIS_KIN"/>
    <property type="match status" value="1"/>
</dbReference>
<keyword evidence="13" id="KW-0902">Two-component regulatory system</keyword>
<evidence type="ECO:0000256" key="5">
    <source>
        <dbReference type="ARBA" id="ARBA00022519"/>
    </source>
</evidence>
<dbReference type="InterPro" id="IPR003660">
    <property type="entry name" value="HAMP_dom"/>
</dbReference>
<evidence type="ECO:0000256" key="2">
    <source>
        <dbReference type="ARBA" id="ARBA00004429"/>
    </source>
</evidence>
<accession>A0A5C8P6M9</accession>
<dbReference type="GO" id="GO:0005886">
    <property type="term" value="C:plasma membrane"/>
    <property type="evidence" value="ECO:0007669"/>
    <property type="project" value="UniProtKB-SubCell"/>
</dbReference>
<evidence type="ECO:0000313" key="18">
    <source>
        <dbReference type="EMBL" id="TXL69275.1"/>
    </source>
</evidence>
<dbReference type="InterPro" id="IPR003661">
    <property type="entry name" value="HisK_dim/P_dom"/>
</dbReference>
<dbReference type="Pfam" id="PF02518">
    <property type="entry name" value="HATPase_c"/>
    <property type="match status" value="1"/>
</dbReference>
<keyword evidence="6" id="KW-0597">Phosphoprotein</keyword>
<evidence type="ECO:0000256" key="3">
    <source>
        <dbReference type="ARBA" id="ARBA00012438"/>
    </source>
</evidence>
<keyword evidence="12 15" id="KW-1133">Transmembrane helix</keyword>
<dbReference type="PANTHER" id="PTHR44936">
    <property type="entry name" value="SENSOR PROTEIN CREC"/>
    <property type="match status" value="1"/>
</dbReference>
<dbReference type="SMART" id="SM00387">
    <property type="entry name" value="HATPase_c"/>
    <property type="match status" value="1"/>
</dbReference>
<dbReference type="PANTHER" id="PTHR44936:SF5">
    <property type="entry name" value="SENSOR HISTIDINE KINASE ENVZ"/>
    <property type="match status" value="1"/>
</dbReference>
<dbReference type="EC" id="2.7.13.3" evidence="3"/>
<dbReference type="AlphaFoldDB" id="A0A5C8P6M9"/>
<name>A0A5C8P6M9_9HYPH</name>
<evidence type="ECO:0000256" key="14">
    <source>
        <dbReference type="ARBA" id="ARBA00023136"/>
    </source>
</evidence>
<dbReference type="GO" id="GO:0005524">
    <property type="term" value="F:ATP binding"/>
    <property type="evidence" value="ECO:0007669"/>
    <property type="project" value="UniProtKB-KW"/>
</dbReference>
<keyword evidence="7" id="KW-0808">Transferase</keyword>
<keyword evidence="8 15" id="KW-0812">Transmembrane</keyword>
<keyword evidence="11" id="KW-0067">ATP-binding</keyword>
<dbReference type="OrthoDB" id="9804645at2"/>
<keyword evidence="5" id="KW-0997">Cell inner membrane</keyword>
<dbReference type="GO" id="GO:0000155">
    <property type="term" value="F:phosphorelay sensor kinase activity"/>
    <property type="evidence" value="ECO:0007669"/>
    <property type="project" value="InterPro"/>
</dbReference>
<feature type="transmembrane region" description="Helical" evidence="15">
    <location>
        <begin position="20"/>
        <end position="44"/>
    </location>
</feature>
<keyword evidence="4" id="KW-1003">Cell membrane</keyword>
<evidence type="ECO:0000256" key="4">
    <source>
        <dbReference type="ARBA" id="ARBA00022475"/>
    </source>
</evidence>
<dbReference type="Gene3D" id="3.30.565.10">
    <property type="entry name" value="Histidine kinase-like ATPase, C-terminal domain"/>
    <property type="match status" value="1"/>
</dbReference>
<dbReference type="InterPro" id="IPR004358">
    <property type="entry name" value="Sig_transdc_His_kin-like_C"/>
</dbReference>
<dbReference type="Pfam" id="PF00672">
    <property type="entry name" value="HAMP"/>
    <property type="match status" value="1"/>
</dbReference>
<protein>
    <recommendedName>
        <fullName evidence="3">histidine kinase</fullName>
        <ecNumber evidence="3">2.7.13.3</ecNumber>
    </recommendedName>
</protein>
<feature type="transmembrane region" description="Helical" evidence="15">
    <location>
        <begin position="167"/>
        <end position="188"/>
    </location>
</feature>
<dbReference type="CDD" id="cd06225">
    <property type="entry name" value="HAMP"/>
    <property type="match status" value="1"/>
</dbReference>
<organism evidence="18 19">
    <name type="scientific">Vineibacter terrae</name>
    <dbReference type="NCBI Taxonomy" id="2586908"/>
    <lineage>
        <taxon>Bacteria</taxon>
        <taxon>Pseudomonadati</taxon>
        <taxon>Pseudomonadota</taxon>
        <taxon>Alphaproteobacteria</taxon>
        <taxon>Hyphomicrobiales</taxon>
        <taxon>Vineibacter</taxon>
    </lineage>
</organism>
<keyword evidence="14 15" id="KW-0472">Membrane</keyword>
<keyword evidence="10" id="KW-0418">Kinase</keyword>
<dbReference type="InterPro" id="IPR003594">
    <property type="entry name" value="HATPase_dom"/>
</dbReference>
<comment type="subcellular location">
    <subcellularLocation>
        <location evidence="2">Cell inner membrane</location>
        <topology evidence="2">Multi-pass membrane protein</topology>
    </subcellularLocation>
</comment>
<comment type="caution">
    <text evidence="18">The sequence shown here is derived from an EMBL/GenBank/DDBJ whole genome shotgun (WGS) entry which is preliminary data.</text>
</comment>
<keyword evidence="19" id="KW-1185">Reference proteome</keyword>
<dbReference type="PROSITE" id="PS50885">
    <property type="entry name" value="HAMP"/>
    <property type="match status" value="1"/>
</dbReference>
<dbReference type="CDD" id="cd00082">
    <property type="entry name" value="HisKA"/>
    <property type="match status" value="1"/>
</dbReference>
<dbReference type="SUPFAM" id="SSF47384">
    <property type="entry name" value="Homodimeric domain of signal transducing histidine kinase"/>
    <property type="match status" value="1"/>
</dbReference>
<dbReference type="Pfam" id="PF00512">
    <property type="entry name" value="HisKA"/>
    <property type="match status" value="1"/>
</dbReference>
<dbReference type="EMBL" id="VDUZ01000091">
    <property type="protein sequence ID" value="TXL69275.1"/>
    <property type="molecule type" value="Genomic_DNA"/>
</dbReference>
<feature type="domain" description="HAMP" evidence="17">
    <location>
        <begin position="189"/>
        <end position="241"/>
    </location>
</feature>
<dbReference type="SUPFAM" id="SSF55874">
    <property type="entry name" value="ATPase domain of HSP90 chaperone/DNA topoisomerase II/histidine kinase"/>
    <property type="match status" value="1"/>
</dbReference>
<evidence type="ECO:0000256" key="10">
    <source>
        <dbReference type="ARBA" id="ARBA00022777"/>
    </source>
</evidence>
<comment type="catalytic activity">
    <reaction evidence="1">
        <text>ATP + protein L-histidine = ADP + protein N-phospho-L-histidine.</text>
        <dbReference type="EC" id="2.7.13.3"/>
    </reaction>
</comment>
<evidence type="ECO:0000313" key="19">
    <source>
        <dbReference type="Proteomes" id="UP000321638"/>
    </source>
</evidence>
<reference evidence="18 19" key="1">
    <citation type="submission" date="2019-06" db="EMBL/GenBank/DDBJ databases">
        <title>New taxonomy in bacterial strain CC-CFT640, isolated from vineyard.</title>
        <authorList>
            <person name="Lin S.-Y."/>
            <person name="Tsai C.-F."/>
            <person name="Young C.-C."/>
        </authorList>
    </citation>
    <scope>NUCLEOTIDE SEQUENCE [LARGE SCALE GENOMIC DNA]</scope>
    <source>
        <strain evidence="18 19">CC-CFT640</strain>
    </source>
</reference>
<keyword evidence="9" id="KW-0547">Nucleotide-binding</keyword>
<dbReference type="InterPro" id="IPR005467">
    <property type="entry name" value="His_kinase_dom"/>
</dbReference>
<proteinExistence type="predicted"/>
<evidence type="ECO:0000256" key="11">
    <source>
        <dbReference type="ARBA" id="ARBA00022840"/>
    </source>
</evidence>
<evidence type="ECO:0000256" key="13">
    <source>
        <dbReference type="ARBA" id="ARBA00023012"/>
    </source>
</evidence>
<evidence type="ECO:0000259" key="17">
    <source>
        <dbReference type="PROSITE" id="PS50885"/>
    </source>
</evidence>
<dbReference type="Proteomes" id="UP000321638">
    <property type="component" value="Unassembled WGS sequence"/>
</dbReference>
<evidence type="ECO:0000256" key="6">
    <source>
        <dbReference type="ARBA" id="ARBA00022553"/>
    </source>
</evidence>
<evidence type="ECO:0000256" key="7">
    <source>
        <dbReference type="ARBA" id="ARBA00022679"/>
    </source>
</evidence>
<evidence type="ECO:0000256" key="9">
    <source>
        <dbReference type="ARBA" id="ARBA00022741"/>
    </source>
</evidence>
<dbReference type="InterPro" id="IPR050980">
    <property type="entry name" value="2C_sensor_his_kinase"/>
</dbReference>
<dbReference type="SMART" id="SM00388">
    <property type="entry name" value="HisKA"/>
    <property type="match status" value="1"/>
</dbReference>
<dbReference type="Gene3D" id="1.10.287.130">
    <property type="match status" value="1"/>
</dbReference>
<dbReference type="PRINTS" id="PR00344">
    <property type="entry name" value="BCTRLSENSOR"/>
</dbReference>
<sequence length="445" mass="49562">MAWRRLRLGRKLGKMAPRTLFVRATLAIVVPTILLQVIATYVFYEQLWDNVTGRLARSVVGDVRMIAALHTEFPGDVNSEWIIQRARSDMRMTVTFKPGATLPERRAPAFYSILERELTNALESDLKLPYFLDTAPTERRVLIAVQVPDGVIEVLAPLSRLYTTSSWAFLAAMAGSAMVLFGLATAFVRHELQPIRKLAKIADALGKGRDVADFEPEGSLEARQAGRAFLTMRERLRRQIQQRTEMLAGVSHDLRTPLTRMKLGLAMLDDGPERRELEADVVDMERMIEGYLAFARGEGDEEPTPVDVGELLEDVASGARRDGGIVVVGFTGDLAINLRPTAMKRCLSNLVVNALRHGHRVEMRARRRKTAIEITVDDDGPGIPADRREEVFRPFFRLDASRNPMTGGVGLGLTIARDVVRSHGGELHLEDSPMGGLRARLRLPV</sequence>
<dbReference type="SMART" id="SM00304">
    <property type="entry name" value="HAMP"/>
    <property type="match status" value="1"/>
</dbReference>
<evidence type="ECO:0000256" key="1">
    <source>
        <dbReference type="ARBA" id="ARBA00000085"/>
    </source>
</evidence>
<dbReference type="InterPro" id="IPR036097">
    <property type="entry name" value="HisK_dim/P_sf"/>
</dbReference>
<gene>
    <name evidence="18" type="ORF">FHP25_39750</name>
</gene>
<evidence type="ECO:0000256" key="8">
    <source>
        <dbReference type="ARBA" id="ARBA00022692"/>
    </source>
</evidence>